<dbReference type="Pfam" id="PF18431">
    <property type="entry name" value="RNAse_A_bac"/>
    <property type="match status" value="1"/>
</dbReference>
<evidence type="ECO:0000259" key="2">
    <source>
        <dbReference type="Pfam" id="PF18431"/>
    </source>
</evidence>
<proteinExistence type="predicted"/>
<organism evidence="3 4">
    <name type="scientific">Streptomyces monashensis</name>
    <dbReference type="NCBI Taxonomy" id="1678012"/>
    <lineage>
        <taxon>Bacteria</taxon>
        <taxon>Bacillati</taxon>
        <taxon>Actinomycetota</taxon>
        <taxon>Actinomycetes</taxon>
        <taxon>Kitasatosporales</taxon>
        <taxon>Streptomycetaceae</taxon>
        <taxon>Streptomyces</taxon>
    </lineage>
</organism>
<accession>A0A1S2QHR4</accession>
<dbReference type="AlphaFoldDB" id="A0A1S2QHR4"/>
<dbReference type="EMBL" id="MLYO01000018">
    <property type="protein sequence ID" value="OIK05709.1"/>
    <property type="molecule type" value="Genomic_DNA"/>
</dbReference>
<dbReference type="CDD" id="cd20684">
    <property type="entry name" value="CdiA-CT_Yk_RNaseA-like"/>
    <property type="match status" value="1"/>
</dbReference>
<feature type="domain" description="Bacterial CdiA-CT RNAse A" evidence="2">
    <location>
        <begin position="447"/>
        <end position="581"/>
    </location>
</feature>
<feature type="region of interest" description="Disordered" evidence="1">
    <location>
        <begin position="1"/>
        <end position="30"/>
    </location>
</feature>
<sequence length="582" mass="63123">MGTRPSDAERRQERDQLKTTAPGSGGGFDLKPPHLYYTSAVVRDGQFDYDKGATTLVNALNQYSQSAGTGSGPDAFAKAYMQIAEKFVEVWAASVVSVGGVAVGLTLTANNYQAADWASRGMYGPPPRRTPPVVIDKAPDYGRINDIKWSGTGQDADSWAISGALGHIPDFLAGVIRPAIEYGLNLGKTHEITPGAREDDLKGMSSAWQEAGKTALKAGDNFTSAIEYMTDPHGNNEWQSAMKAFCQSIWGTTAWGRTRDAQGHIAQQGGRSWKTSGTVAPAQRRPILEVLQHTAETMHTTCSDLVQVAQTCRQTTSQLAEKAAKGMVEELTSGNPLEILELAGPQMFAKLVWTFRSHMDREAADKAVEIYQQKFHEAAATLLALEWELDEALRSAPTFIAEEARAEAFGGRSLNDFKKEHKILNGENPFPYKYTIDLAMEEDLEGGHTIDKHVGKTDAQLLQRLRDQAKGNGEPKIPAASSFPDLDTAQNYTLDCIRQRTTEIDQWLATGDPPTPPTKVFTVPSVGAAANDPLAVPPVTGRTSRVVNGQATPVTNAYGVATRLKYDGSLRPPFVVVTSMPE</sequence>
<dbReference type="RefSeq" id="WP_071380489.1">
    <property type="nucleotide sequence ID" value="NZ_MLYO01000018.1"/>
</dbReference>
<evidence type="ECO:0000256" key="1">
    <source>
        <dbReference type="SAM" id="MobiDB-lite"/>
    </source>
</evidence>
<protein>
    <recommendedName>
        <fullName evidence="2">Bacterial CdiA-CT RNAse A domain-containing protein</fullName>
    </recommendedName>
</protein>
<dbReference type="Proteomes" id="UP000179642">
    <property type="component" value="Unassembled WGS sequence"/>
</dbReference>
<gene>
    <name evidence="3" type="ORF">BIV23_10255</name>
</gene>
<comment type="caution">
    <text evidence="3">The sequence shown here is derived from an EMBL/GenBank/DDBJ whole genome shotgun (WGS) entry which is preliminary data.</text>
</comment>
<reference evidence="3 4" key="1">
    <citation type="submission" date="2016-10" db="EMBL/GenBank/DDBJ databases">
        <title>Genome sequence of Streptomyces sp. MUSC 1.</title>
        <authorList>
            <person name="Lee L.-H."/>
            <person name="Ser H.-L."/>
            <person name="Law J.W.-F."/>
        </authorList>
    </citation>
    <scope>NUCLEOTIDE SEQUENCE [LARGE SCALE GENOMIC DNA]</scope>
    <source>
        <strain evidence="3 4">MUSC 1</strain>
    </source>
</reference>
<keyword evidence="4" id="KW-1185">Reference proteome</keyword>
<evidence type="ECO:0000313" key="3">
    <source>
        <dbReference type="EMBL" id="OIK05709.1"/>
    </source>
</evidence>
<dbReference type="InterPro" id="IPR041436">
    <property type="entry name" value="RNAse_A_bac"/>
</dbReference>
<feature type="compositionally biased region" description="Basic and acidic residues" evidence="1">
    <location>
        <begin position="1"/>
        <end position="17"/>
    </location>
</feature>
<dbReference type="OrthoDB" id="3912727at2"/>
<name>A0A1S2QHR4_9ACTN</name>
<evidence type="ECO:0000313" key="4">
    <source>
        <dbReference type="Proteomes" id="UP000179642"/>
    </source>
</evidence>